<reference evidence="1 2" key="1">
    <citation type="submission" date="2017-12" db="EMBL/GenBank/DDBJ databases">
        <title>Sequencing the genomes of 1000 Actinobacteria strains.</title>
        <authorList>
            <person name="Klenk H.-P."/>
        </authorList>
    </citation>
    <scope>NUCLEOTIDE SEQUENCE [LARGE SCALE GENOMIC DNA]</scope>
    <source>
        <strain evidence="1 2">DSM 12806</strain>
    </source>
</reference>
<keyword evidence="2" id="KW-1185">Reference proteome</keyword>
<accession>A0A2N3YF92</accession>
<proteinExistence type="predicted"/>
<evidence type="ECO:0000313" key="2">
    <source>
        <dbReference type="Proteomes" id="UP000233781"/>
    </source>
</evidence>
<dbReference type="RefSeq" id="WP_101394235.1">
    <property type="nucleotide sequence ID" value="NZ_PJNE01000001.1"/>
</dbReference>
<comment type="caution">
    <text evidence="1">The sequence shown here is derived from an EMBL/GenBank/DDBJ whole genome shotgun (WGS) entry which is preliminary data.</text>
</comment>
<gene>
    <name evidence="1" type="ORF">ATL31_0327</name>
</gene>
<dbReference type="AlphaFoldDB" id="A0A2N3YF92"/>
<organism evidence="1 2">
    <name type="scientific">Phycicoccus duodecadis</name>
    <dbReference type="NCBI Taxonomy" id="173053"/>
    <lineage>
        <taxon>Bacteria</taxon>
        <taxon>Bacillati</taxon>
        <taxon>Actinomycetota</taxon>
        <taxon>Actinomycetes</taxon>
        <taxon>Micrococcales</taxon>
        <taxon>Intrasporangiaceae</taxon>
        <taxon>Phycicoccus</taxon>
    </lineage>
</organism>
<evidence type="ECO:0000313" key="1">
    <source>
        <dbReference type="EMBL" id="PKW25532.1"/>
    </source>
</evidence>
<sequence>MARSGPVGRTAVVPDVRGEGRALRATWHHEAGVVVLSIWRDNVCVATTRVDPDEVPTLVDVLVAGLGEGYRTPSTTPVLHGETG</sequence>
<dbReference type="EMBL" id="PJNE01000001">
    <property type="protein sequence ID" value="PKW25532.1"/>
    <property type="molecule type" value="Genomic_DNA"/>
</dbReference>
<name>A0A2N3YF92_9MICO</name>
<protein>
    <submittedName>
        <fullName evidence="1">Uncharacterized protein</fullName>
    </submittedName>
</protein>
<dbReference type="Proteomes" id="UP000233781">
    <property type="component" value="Unassembled WGS sequence"/>
</dbReference>
<dbReference type="OrthoDB" id="5193143at2"/>